<keyword evidence="1" id="KW-0472">Membrane</keyword>
<proteinExistence type="predicted"/>
<keyword evidence="1" id="KW-0812">Transmembrane</keyword>
<name>A0AAW0J2G4_QUESU</name>
<comment type="caution">
    <text evidence="2">The sequence shown here is derived from an EMBL/GenBank/DDBJ whole genome shotgun (WGS) entry which is preliminary data.</text>
</comment>
<organism evidence="2 3">
    <name type="scientific">Quercus suber</name>
    <name type="common">Cork oak</name>
    <dbReference type="NCBI Taxonomy" id="58331"/>
    <lineage>
        <taxon>Eukaryota</taxon>
        <taxon>Viridiplantae</taxon>
        <taxon>Streptophyta</taxon>
        <taxon>Embryophyta</taxon>
        <taxon>Tracheophyta</taxon>
        <taxon>Spermatophyta</taxon>
        <taxon>Magnoliopsida</taxon>
        <taxon>eudicotyledons</taxon>
        <taxon>Gunneridae</taxon>
        <taxon>Pentapetalae</taxon>
        <taxon>rosids</taxon>
        <taxon>fabids</taxon>
        <taxon>Fagales</taxon>
        <taxon>Fagaceae</taxon>
        <taxon>Quercus</taxon>
    </lineage>
</organism>
<reference evidence="2 3" key="1">
    <citation type="journal article" date="2018" name="Sci. Data">
        <title>The draft genome sequence of cork oak.</title>
        <authorList>
            <person name="Ramos A.M."/>
            <person name="Usie A."/>
            <person name="Barbosa P."/>
            <person name="Barros P.M."/>
            <person name="Capote T."/>
            <person name="Chaves I."/>
            <person name="Simoes F."/>
            <person name="Abreu I."/>
            <person name="Carrasquinho I."/>
            <person name="Faro C."/>
            <person name="Guimaraes J.B."/>
            <person name="Mendonca D."/>
            <person name="Nobrega F."/>
            <person name="Rodrigues L."/>
            <person name="Saibo N.J.M."/>
            <person name="Varela M.C."/>
            <person name="Egas C."/>
            <person name="Matos J."/>
            <person name="Miguel C.M."/>
            <person name="Oliveira M.M."/>
            <person name="Ricardo C.P."/>
            <person name="Goncalves S."/>
        </authorList>
    </citation>
    <scope>NUCLEOTIDE SEQUENCE [LARGE SCALE GENOMIC DNA]</scope>
    <source>
        <strain evidence="3">cv. HL8</strain>
    </source>
</reference>
<evidence type="ECO:0000313" key="2">
    <source>
        <dbReference type="EMBL" id="KAK7821014.1"/>
    </source>
</evidence>
<dbReference type="Proteomes" id="UP000237347">
    <property type="component" value="Unassembled WGS sequence"/>
</dbReference>
<feature type="transmembrane region" description="Helical" evidence="1">
    <location>
        <begin position="54"/>
        <end position="71"/>
    </location>
</feature>
<keyword evidence="1" id="KW-1133">Transmembrane helix</keyword>
<accession>A0AAW0J2G4</accession>
<gene>
    <name evidence="2" type="ORF">CFP56_038152</name>
</gene>
<protein>
    <submittedName>
        <fullName evidence="2">Uncharacterized protein</fullName>
    </submittedName>
</protein>
<dbReference type="AlphaFoldDB" id="A0AAW0J2G4"/>
<evidence type="ECO:0000313" key="3">
    <source>
        <dbReference type="Proteomes" id="UP000237347"/>
    </source>
</evidence>
<sequence length="90" mass="10749">MELKWINEDFMSYSLECNFMQNMLLDFLFLESSCPDLDISYKVYGDGIVHVKLGYLYICVMEMLFTLGWYLHKSLVHTHYVGYIDSYFLC</sequence>
<dbReference type="EMBL" id="PKMF04000716">
    <property type="protein sequence ID" value="KAK7821014.1"/>
    <property type="molecule type" value="Genomic_DNA"/>
</dbReference>
<keyword evidence="3" id="KW-1185">Reference proteome</keyword>
<evidence type="ECO:0000256" key="1">
    <source>
        <dbReference type="SAM" id="Phobius"/>
    </source>
</evidence>